<name>A0ACB8YND8_9ASTR</name>
<evidence type="ECO:0000313" key="1">
    <source>
        <dbReference type="EMBL" id="KAI3686628.1"/>
    </source>
</evidence>
<dbReference type="Proteomes" id="UP001056120">
    <property type="component" value="Linkage Group LG27"/>
</dbReference>
<organism evidence="1 2">
    <name type="scientific">Smallanthus sonchifolius</name>
    <dbReference type="NCBI Taxonomy" id="185202"/>
    <lineage>
        <taxon>Eukaryota</taxon>
        <taxon>Viridiplantae</taxon>
        <taxon>Streptophyta</taxon>
        <taxon>Embryophyta</taxon>
        <taxon>Tracheophyta</taxon>
        <taxon>Spermatophyta</taxon>
        <taxon>Magnoliopsida</taxon>
        <taxon>eudicotyledons</taxon>
        <taxon>Gunneridae</taxon>
        <taxon>Pentapetalae</taxon>
        <taxon>asterids</taxon>
        <taxon>campanulids</taxon>
        <taxon>Asterales</taxon>
        <taxon>Asteraceae</taxon>
        <taxon>Asteroideae</taxon>
        <taxon>Heliantheae alliance</taxon>
        <taxon>Millerieae</taxon>
        <taxon>Smallanthus</taxon>
    </lineage>
</organism>
<dbReference type="EMBL" id="CM042044">
    <property type="protein sequence ID" value="KAI3686628.1"/>
    <property type="molecule type" value="Genomic_DNA"/>
</dbReference>
<reference evidence="1 2" key="2">
    <citation type="journal article" date="2022" name="Mol. Ecol. Resour.">
        <title>The genomes of chicory, endive, great burdock and yacon provide insights into Asteraceae paleo-polyploidization history and plant inulin production.</title>
        <authorList>
            <person name="Fan W."/>
            <person name="Wang S."/>
            <person name="Wang H."/>
            <person name="Wang A."/>
            <person name="Jiang F."/>
            <person name="Liu H."/>
            <person name="Zhao H."/>
            <person name="Xu D."/>
            <person name="Zhang Y."/>
        </authorList>
    </citation>
    <scope>NUCLEOTIDE SEQUENCE [LARGE SCALE GENOMIC DNA]</scope>
    <source>
        <strain evidence="2">cv. Yunnan</strain>
        <tissue evidence="1">Leaves</tissue>
    </source>
</reference>
<sequence length="187" mass="20388">MKRGDQPVAALLSPTYGEQWSPSHPTSARKGDVVLLLSPNSIFFPIVCLSVMSLGAIIATTNPLNTNREINKQIADSKPIILFTTTDLVPKLADSNLSIVQIGSGAGNRRIVNTLEQMMTAEPNRNRIKERVTQDDTTTLLYSSGTTGASKGVICSHRNLIPWTVERNEINPIVADSNFVFGIEIIK</sequence>
<keyword evidence="2" id="KW-1185">Reference proteome</keyword>
<evidence type="ECO:0000313" key="2">
    <source>
        <dbReference type="Proteomes" id="UP001056120"/>
    </source>
</evidence>
<gene>
    <name evidence="1" type="ORF">L1987_80308</name>
</gene>
<protein>
    <submittedName>
        <fullName evidence="1">Uncharacterized protein</fullName>
    </submittedName>
</protein>
<comment type="caution">
    <text evidence="1">The sequence shown here is derived from an EMBL/GenBank/DDBJ whole genome shotgun (WGS) entry which is preliminary data.</text>
</comment>
<reference evidence="2" key="1">
    <citation type="journal article" date="2022" name="Mol. Ecol. Resour.">
        <title>The genomes of chicory, endive, great burdock and yacon provide insights into Asteraceae palaeo-polyploidization history and plant inulin production.</title>
        <authorList>
            <person name="Fan W."/>
            <person name="Wang S."/>
            <person name="Wang H."/>
            <person name="Wang A."/>
            <person name="Jiang F."/>
            <person name="Liu H."/>
            <person name="Zhao H."/>
            <person name="Xu D."/>
            <person name="Zhang Y."/>
        </authorList>
    </citation>
    <scope>NUCLEOTIDE SEQUENCE [LARGE SCALE GENOMIC DNA]</scope>
    <source>
        <strain evidence="2">cv. Yunnan</strain>
    </source>
</reference>
<proteinExistence type="predicted"/>
<accession>A0ACB8YND8</accession>